<dbReference type="HOGENOM" id="CLU_1990402_0_0_3"/>
<dbReference type="SUPFAM" id="SSF58104">
    <property type="entry name" value="Methyl-accepting chemotaxis protein (MCP) signaling domain"/>
    <property type="match status" value="1"/>
</dbReference>
<organism evidence="1 2">
    <name type="scientific">Moorena producens 3L</name>
    <dbReference type="NCBI Taxonomy" id="489825"/>
    <lineage>
        <taxon>Bacteria</taxon>
        <taxon>Bacillati</taxon>
        <taxon>Cyanobacteriota</taxon>
        <taxon>Cyanophyceae</taxon>
        <taxon>Coleofasciculales</taxon>
        <taxon>Coleofasciculaceae</taxon>
        <taxon>Moorena</taxon>
    </lineage>
</organism>
<keyword evidence="2" id="KW-1185">Reference proteome</keyword>
<dbReference type="OrthoDB" id="488156at2"/>
<name>F4XPB5_9CYAN</name>
<dbReference type="eggNOG" id="ENOG5033HW3">
    <property type="taxonomic scope" value="Bacteria"/>
</dbReference>
<proteinExistence type="predicted"/>
<reference evidence="2" key="1">
    <citation type="journal article" date="2011" name="Proc. Natl. Acad. Sci. U.S.A.">
        <title>Genomic insights into the physiology and ecology of the marine filamentous cyanobacterium Lyngbya majuscula.</title>
        <authorList>
            <person name="Jones A.C."/>
            <person name="Monroe E.A."/>
            <person name="Podell S."/>
            <person name="Hess W.R."/>
            <person name="Klages S."/>
            <person name="Esquenazi E."/>
            <person name="Niessen S."/>
            <person name="Hoover H."/>
            <person name="Rothmann M."/>
            <person name="Lasken R.S."/>
            <person name="Yates J.R.III."/>
            <person name="Reinhardt R."/>
            <person name="Kube M."/>
            <person name="Burkart M.D."/>
            <person name="Allen E.E."/>
            <person name="Dorrestein P.C."/>
            <person name="Gerwick W.H."/>
            <person name="Gerwick L."/>
        </authorList>
    </citation>
    <scope>NUCLEOTIDE SEQUENCE [LARGE SCALE GENOMIC DNA]</scope>
    <source>
        <strain evidence="2">3L</strain>
    </source>
</reference>
<dbReference type="EMBL" id="GL890843">
    <property type="protein sequence ID" value="EGJ33650.1"/>
    <property type="molecule type" value="Genomic_DNA"/>
</dbReference>
<sequence>MSNNNDRLDRIEAVVESLARSVLALANDHQQRIHTIENVEAVVESLARSVEALTNDHQQRIQTMEEVEAVVQSLARSVEAIANDHGERIQTMEEVVNRVTRVEEGLTRMLIAIDDDRPTILRKLNTIENKLDSLLEGNQNN</sequence>
<dbReference type="Proteomes" id="UP000003959">
    <property type="component" value="Unassembled WGS sequence"/>
</dbReference>
<gene>
    <name evidence="1" type="ORF">LYNGBM3L_27930</name>
</gene>
<dbReference type="Gene3D" id="1.10.287.950">
    <property type="entry name" value="Methyl-accepting chemotaxis protein"/>
    <property type="match status" value="1"/>
</dbReference>
<accession>F4XPB5</accession>
<evidence type="ECO:0000313" key="2">
    <source>
        <dbReference type="Proteomes" id="UP000003959"/>
    </source>
</evidence>
<dbReference type="RefSeq" id="WP_008181906.1">
    <property type="nucleotide sequence ID" value="NZ_GL890843.1"/>
</dbReference>
<evidence type="ECO:0000313" key="1">
    <source>
        <dbReference type="EMBL" id="EGJ33650.1"/>
    </source>
</evidence>
<dbReference type="AlphaFoldDB" id="F4XPB5"/>
<protein>
    <submittedName>
        <fullName evidence="1">Uncharacterized protein</fullName>
    </submittedName>
</protein>